<dbReference type="InterPro" id="IPR036291">
    <property type="entry name" value="NAD(P)-bd_dom_sf"/>
</dbReference>
<evidence type="ECO:0000256" key="1">
    <source>
        <dbReference type="ARBA" id="ARBA00006601"/>
    </source>
</evidence>
<dbReference type="PATRIC" id="fig|1244531.5.peg.1601"/>
<dbReference type="NCBIfam" id="TIGR03026">
    <property type="entry name" value="NDP-sugDHase"/>
    <property type="match status" value="1"/>
</dbReference>
<dbReference type="SUPFAM" id="SSF48179">
    <property type="entry name" value="6-phosphogluconate dehydrogenase C-terminal domain-like"/>
    <property type="match status" value="1"/>
</dbReference>
<dbReference type="InterPro" id="IPR036220">
    <property type="entry name" value="UDP-Glc/GDP-Man_DH_C_sf"/>
</dbReference>
<dbReference type="EMBL" id="CP009043">
    <property type="protein sequence ID" value="AII15227.1"/>
    <property type="molecule type" value="Genomic_DNA"/>
</dbReference>
<dbReference type="PIRSF" id="PIRSF000124">
    <property type="entry name" value="UDPglc_GDPman_dh"/>
    <property type="match status" value="1"/>
</dbReference>
<evidence type="ECO:0000256" key="4">
    <source>
        <dbReference type="PIRNR" id="PIRNR000124"/>
    </source>
</evidence>
<keyword evidence="3" id="KW-0520">NAD</keyword>
<dbReference type="GO" id="GO:0016628">
    <property type="term" value="F:oxidoreductase activity, acting on the CH-CH group of donors, NAD or NADP as acceptor"/>
    <property type="evidence" value="ECO:0007669"/>
    <property type="project" value="InterPro"/>
</dbReference>
<dbReference type="InterPro" id="IPR014026">
    <property type="entry name" value="UDP-Glc/GDP-Man_DH_dimer"/>
</dbReference>
<dbReference type="SUPFAM" id="SSF52413">
    <property type="entry name" value="UDP-glucose/GDP-mannose dehydrogenase C-terminal domain"/>
    <property type="match status" value="1"/>
</dbReference>
<evidence type="ECO:0000313" key="6">
    <source>
        <dbReference type="EMBL" id="AII15227.1"/>
    </source>
</evidence>
<feature type="domain" description="UDP-glucose/GDP-mannose dehydrogenase C-terminal" evidence="5">
    <location>
        <begin position="316"/>
        <end position="404"/>
    </location>
</feature>
<comment type="similarity">
    <text evidence="1 4">Belongs to the UDP-glucose/GDP-mannose dehydrogenase family.</text>
</comment>
<dbReference type="InterPro" id="IPR014027">
    <property type="entry name" value="UDP-Glc/GDP-Man_DH_C"/>
</dbReference>
<gene>
    <name evidence="6" type="ORF">CIG1485E_1404</name>
</gene>
<accession>A0A076FCV9</accession>
<dbReference type="PANTHER" id="PTHR43491:SF2">
    <property type="entry name" value="UDP-N-ACETYL-D-MANNOSAMINE DEHYDROGENASE"/>
    <property type="match status" value="1"/>
</dbReference>
<dbReference type="InterPro" id="IPR017476">
    <property type="entry name" value="UDP-Glc/GDP-Man"/>
</dbReference>
<name>A0A076FCV9_9BACT</name>
<keyword evidence="7" id="KW-1185">Reference proteome</keyword>
<dbReference type="Pfam" id="PF03721">
    <property type="entry name" value="UDPG_MGDP_dh_N"/>
    <property type="match status" value="1"/>
</dbReference>
<dbReference type="GO" id="GO:0051287">
    <property type="term" value="F:NAD binding"/>
    <property type="evidence" value="ECO:0007669"/>
    <property type="project" value="InterPro"/>
</dbReference>
<dbReference type="Pfam" id="PF00984">
    <property type="entry name" value="UDPG_MGDP_dh"/>
    <property type="match status" value="1"/>
</dbReference>
<sequence>MKDIKIGIIGLGYVGMPLAAAFSDEFSVVGFDLFARRIDELKNGIDRTLELSSEQMAKVIKNGMKFSSNLDDLKECNFYVVTVPTPIDKNKRPDLTPLYKASASIAKVLKKGDIVVYESTVYPGVTEDECVPVLETSGLKFGVDFECGYSPERINPGDKEHTVTKIKKIISASSPKALEIVEAVYSKIIKAGVYKASSIKVAEAAKVIENTQRDINIAFVNELLMLFNKMNIDANEVLDAASTKWNFLGFRPGLVGGHCIGVDPYYLTHKAQELGYHPEMILAGRRINDNMGIYHADQAVKLMIKNGLKVNGAKVLVLGITFKENCPDIRNSRVIDVITELKDFGCDVSVCDPWADNDDVIREYGINLVNEPKFSEFDSVVLAVAHDKFRDFDLSNSLVYKIKRI</sequence>
<dbReference type="KEGG" id="caj:CIG1485E_1404"/>
<evidence type="ECO:0000256" key="3">
    <source>
        <dbReference type="ARBA" id="ARBA00023027"/>
    </source>
</evidence>
<protein>
    <submittedName>
        <fullName evidence="6">Polysaccharide biosynthesis protein, nucleotide sugar dehydrogenase, TviB family</fullName>
    </submittedName>
</protein>
<dbReference type="Pfam" id="PF03720">
    <property type="entry name" value="UDPG_MGDP_dh_C"/>
    <property type="match status" value="1"/>
</dbReference>
<dbReference type="Proteomes" id="UP000028486">
    <property type="component" value="Chromosome"/>
</dbReference>
<proteinExistence type="inferred from homology"/>
<dbReference type="OrthoDB" id="9803238at2"/>
<dbReference type="InterPro" id="IPR028359">
    <property type="entry name" value="UDP_ManNAc/GlcNAc_DH"/>
</dbReference>
<dbReference type="PIRSF" id="PIRSF500136">
    <property type="entry name" value="UDP_ManNAc_DH"/>
    <property type="match status" value="1"/>
</dbReference>
<keyword evidence="2" id="KW-0560">Oxidoreductase</keyword>
<evidence type="ECO:0000313" key="7">
    <source>
        <dbReference type="Proteomes" id="UP000028486"/>
    </source>
</evidence>
<dbReference type="STRING" id="1244531.CIG2463D_1594"/>
<dbReference type="HOGENOM" id="CLU_023810_3_1_7"/>
<dbReference type="InterPro" id="IPR001732">
    <property type="entry name" value="UDP-Glc/GDP-Man_DH_N"/>
</dbReference>
<evidence type="ECO:0000259" key="5">
    <source>
        <dbReference type="SMART" id="SM00984"/>
    </source>
</evidence>
<reference evidence="7" key="1">
    <citation type="journal article" date="2014" name="Genome Announc.">
        <title>Complete Genome Sequence of Campylobacter iguaniorum Strain 1485ET, Isolated from a Bearded Dragon (Pogona vitticeps).</title>
        <authorList>
            <person name="Gilbert M.J."/>
            <person name="Miller W.G."/>
            <person name="Yee E."/>
            <person name="Kik M."/>
            <person name="Wagenaar J.A."/>
            <person name="Duim B."/>
        </authorList>
    </citation>
    <scope>NUCLEOTIDE SEQUENCE [LARGE SCALE GENOMIC DNA]</scope>
    <source>
        <strain evidence="7">1485E</strain>
    </source>
</reference>
<dbReference type="SUPFAM" id="SSF51735">
    <property type="entry name" value="NAD(P)-binding Rossmann-fold domains"/>
    <property type="match status" value="1"/>
</dbReference>
<dbReference type="GO" id="GO:0000271">
    <property type="term" value="P:polysaccharide biosynthetic process"/>
    <property type="evidence" value="ECO:0007669"/>
    <property type="project" value="InterPro"/>
</dbReference>
<organism evidence="6 7">
    <name type="scientific">Campylobacter iguaniorum</name>
    <dbReference type="NCBI Taxonomy" id="1244531"/>
    <lineage>
        <taxon>Bacteria</taxon>
        <taxon>Pseudomonadati</taxon>
        <taxon>Campylobacterota</taxon>
        <taxon>Epsilonproteobacteria</taxon>
        <taxon>Campylobacterales</taxon>
        <taxon>Campylobacteraceae</taxon>
        <taxon>Campylobacter</taxon>
    </lineage>
</organism>
<dbReference type="GO" id="GO:0016616">
    <property type="term" value="F:oxidoreductase activity, acting on the CH-OH group of donors, NAD or NADP as acceptor"/>
    <property type="evidence" value="ECO:0007669"/>
    <property type="project" value="InterPro"/>
</dbReference>
<dbReference type="RefSeq" id="WP_081867150.1">
    <property type="nucleotide sequence ID" value="NZ_CP009043.1"/>
</dbReference>
<evidence type="ECO:0000256" key="2">
    <source>
        <dbReference type="ARBA" id="ARBA00023002"/>
    </source>
</evidence>
<dbReference type="InterPro" id="IPR008927">
    <property type="entry name" value="6-PGluconate_DH-like_C_sf"/>
</dbReference>
<dbReference type="PANTHER" id="PTHR43491">
    <property type="entry name" value="UDP-N-ACETYL-D-MANNOSAMINE DEHYDROGENASE"/>
    <property type="match status" value="1"/>
</dbReference>
<dbReference type="Gene3D" id="3.40.50.720">
    <property type="entry name" value="NAD(P)-binding Rossmann-like Domain"/>
    <property type="match status" value="2"/>
</dbReference>
<dbReference type="AlphaFoldDB" id="A0A076FCV9"/>
<dbReference type="SMART" id="SM00984">
    <property type="entry name" value="UDPG_MGDP_dh_C"/>
    <property type="match status" value="1"/>
</dbReference>
<dbReference type="eggNOG" id="COG0677">
    <property type="taxonomic scope" value="Bacteria"/>
</dbReference>